<dbReference type="InterPro" id="IPR011010">
    <property type="entry name" value="DNA_brk_join_enz"/>
</dbReference>
<evidence type="ECO:0000313" key="9">
    <source>
        <dbReference type="Proteomes" id="UP000005380"/>
    </source>
</evidence>
<name>W0DX15_9GAMM</name>
<dbReference type="GO" id="GO:0006310">
    <property type="term" value="P:DNA recombination"/>
    <property type="evidence" value="ECO:0007669"/>
    <property type="project" value="UniProtKB-KW"/>
</dbReference>
<dbReference type="GO" id="GO:0015074">
    <property type="term" value="P:DNA integration"/>
    <property type="evidence" value="ECO:0007669"/>
    <property type="project" value="UniProtKB-KW"/>
</dbReference>
<proteinExistence type="inferred from homology"/>
<evidence type="ECO:0000256" key="3">
    <source>
        <dbReference type="ARBA" id="ARBA00023125"/>
    </source>
</evidence>
<dbReference type="PANTHER" id="PTHR30349:SF64">
    <property type="entry name" value="PROPHAGE INTEGRASE INTD-RELATED"/>
    <property type="match status" value="1"/>
</dbReference>
<dbReference type="InterPro" id="IPR044068">
    <property type="entry name" value="CB"/>
</dbReference>
<dbReference type="HOGENOM" id="CLU_027562_17_7_6"/>
<dbReference type="InterPro" id="IPR002104">
    <property type="entry name" value="Integrase_catalytic"/>
</dbReference>
<dbReference type="Proteomes" id="UP000005380">
    <property type="component" value="Chromosome"/>
</dbReference>
<dbReference type="PROSITE" id="PS51898">
    <property type="entry name" value="TYR_RECOMBINASE"/>
    <property type="match status" value="1"/>
</dbReference>
<dbReference type="SUPFAM" id="SSF56349">
    <property type="entry name" value="DNA breaking-rejoining enzymes"/>
    <property type="match status" value="1"/>
</dbReference>
<gene>
    <name evidence="8" type="ORF">THIAE_06285</name>
</gene>
<sequence>MNQVINDDVNDLLTSQLAKLVGANKPRMLFDDAVQKFVSESNNKDEVGELHLFKVISPYFKGMYLDQITRQDINRLIEGRKADGVSNTTINRALQKIRALLRRAAIEWDVLCDVPHIKLLKEPRLRVRWLTKIEASRLVSVLPDHLAAMMQFTLETGLRESNVTLLEWRQIDLHNRVIFIEGDDVLKGEKSFAVPLSEKAMSILIKERGKHTTRVFTYKDKPVRRANGRAFRKALQQVNIEDFRWHDLRHTWATWHVQKGTPLHVLQELGGWQNINMVKRYAHYDHKFLHQWV</sequence>
<evidence type="ECO:0000259" key="6">
    <source>
        <dbReference type="PROSITE" id="PS51898"/>
    </source>
</evidence>
<evidence type="ECO:0000313" key="8">
    <source>
        <dbReference type="EMBL" id="AHF01411.1"/>
    </source>
</evidence>
<feature type="domain" description="Tyr recombinase" evidence="6">
    <location>
        <begin position="125"/>
        <end position="293"/>
    </location>
</feature>
<dbReference type="InterPro" id="IPR010998">
    <property type="entry name" value="Integrase_recombinase_N"/>
</dbReference>
<dbReference type="Pfam" id="PF00589">
    <property type="entry name" value="Phage_integrase"/>
    <property type="match status" value="1"/>
</dbReference>
<evidence type="ECO:0000259" key="7">
    <source>
        <dbReference type="PROSITE" id="PS51900"/>
    </source>
</evidence>
<dbReference type="FunCoup" id="W0DX15">
    <property type="interactions" value="58"/>
</dbReference>
<evidence type="ECO:0000256" key="4">
    <source>
        <dbReference type="ARBA" id="ARBA00023172"/>
    </source>
</evidence>
<organism evidence="8 9">
    <name type="scientific">Thiomicrospira aerophila AL3</name>
    <dbReference type="NCBI Taxonomy" id="717772"/>
    <lineage>
        <taxon>Bacteria</taxon>
        <taxon>Pseudomonadati</taxon>
        <taxon>Pseudomonadota</taxon>
        <taxon>Gammaproteobacteria</taxon>
        <taxon>Thiotrichales</taxon>
        <taxon>Piscirickettsiaceae</taxon>
        <taxon>Thiomicrospira</taxon>
    </lineage>
</organism>
<dbReference type="EMBL" id="CP007030">
    <property type="protein sequence ID" value="AHF01411.1"/>
    <property type="molecule type" value="Genomic_DNA"/>
</dbReference>
<feature type="domain" description="Core-binding (CB)" evidence="7">
    <location>
        <begin position="28"/>
        <end position="105"/>
    </location>
</feature>
<dbReference type="Gene3D" id="1.10.150.130">
    <property type="match status" value="1"/>
</dbReference>
<evidence type="ECO:0000256" key="5">
    <source>
        <dbReference type="PROSITE-ProRule" id="PRU01248"/>
    </source>
</evidence>
<accession>W0DX15</accession>
<dbReference type="KEGG" id="tao:THIAE_06285"/>
<protein>
    <submittedName>
        <fullName evidence="8">Integrase</fullName>
    </submittedName>
</protein>
<dbReference type="eggNOG" id="COG0582">
    <property type="taxonomic scope" value="Bacteria"/>
</dbReference>
<dbReference type="InParanoid" id="W0DX15"/>
<dbReference type="STRING" id="717772.THIAE_06285"/>
<dbReference type="PANTHER" id="PTHR30349">
    <property type="entry name" value="PHAGE INTEGRASE-RELATED"/>
    <property type="match status" value="1"/>
</dbReference>
<dbReference type="AlphaFoldDB" id="W0DX15"/>
<reference evidence="8 9" key="1">
    <citation type="submission" date="2013-12" db="EMBL/GenBank/DDBJ databases">
        <authorList>
            <consortium name="DOE Joint Genome Institute"/>
            <person name="Kappler U."/>
            <person name="Huntemann M."/>
            <person name="Han J."/>
            <person name="Chen A."/>
            <person name="Kyrpides N."/>
            <person name="Mavromatis K."/>
            <person name="Markowitz V."/>
            <person name="Palaniappan K."/>
            <person name="Ivanova N."/>
            <person name="Schaumberg A."/>
            <person name="Pati A."/>
            <person name="Liolios K."/>
            <person name="Nordberg H.P."/>
            <person name="Cantor M.N."/>
            <person name="Hua S.X."/>
            <person name="Woyke T."/>
        </authorList>
    </citation>
    <scope>NUCLEOTIDE SEQUENCE [LARGE SCALE GENOMIC DNA]</scope>
    <source>
        <strain evidence="9">AL2</strain>
    </source>
</reference>
<dbReference type="Gene3D" id="1.10.443.10">
    <property type="entry name" value="Intergrase catalytic core"/>
    <property type="match status" value="1"/>
</dbReference>
<dbReference type="PROSITE" id="PS51900">
    <property type="entry name" value="CB"/>
    <property type="match status" value="1"/>
</dbReference>
<keyword evidence="3 5" id="KW-0238">DNA-binding</keyword>
<dbReference type="InterPro" id="IPR013762">
    <property type="entry name" value="Integrase-like_cat_sf"/>
</dbReference>
<keyword evidence="9" id="KW-1185">Reference proteome</keyword>
<evidence type="ECO:0000256" key="2">
    <source>
        <dbReference type="ARBA" id="ARBA00022908"/>
    </source>
</evidence>
<comment type="similarity">
    <text evidence="1">Belongs to the 'phage' integrase family.</text>
</comment>
<keyword evidence="4" id="KW-0233">DNA recombination</keyword>
<dbReference type="CDD" id="cd00796">
    <property type="entry name" value="INT_Rci_Hp1_C"/>
    <property type="match status" value="1"/>
</dbReference>
<dbReference type="InterPro" id="IPR050090">
    <property type="entry name" value="Tyrosine_recombinase_XerCD"/>
</dbReference>
<evidence type="ECO:0000256" key="1">
    <source>
        <dbReference type="ARBA" id="ARBA00008857"/>
    </source>
</evidence>
<dbReference type="GO" id="GO:0003677">
    <property type="term" value="F:DNA binding"/>
    <property type="evidence" value="ECO:0007669"/>
    <property type="project" value="UniProtKB-UniRule"/>
</dbReference>
<keyword evidence="2" id="KW-0229">DNA integration</keyword>